<dbReference type="RefSeq" id="XP_014241354.1">
    <property type="nucleotide sequence ID" value="XM_014385868.2"/>
</dbReference>
<feature type="transmembrane region" description="Helical" evidence="2">
    <location>
        <begin position="145"/>
        <end position="168"/>
    </location>
</feature>
<sequence length="238" mass="25296">MHVRSLSVLLVVAVAAASGESFEGNLRVLYRSLEKCNEKGNDLGTCLRLKAVTMLDRALDSESPVVINDFLSLTPDKNAPRNETARSESEISSNLPADPEKKDSKLDEMIADKMTRFLQSRSLQFTVPAADIVEGRKKSKKGGPILMAALAMGGMMVQMAMGKIALLAGKALLIGKMALLLSAIIGLKKLVGGGGGGESHQVVYAEGHGGGHSGGGWGRSYEREVAQDMAYHAQARSQ</sequence>
<accession>A0A8I6RDS5</accession>
<reference evidence="4" key="1">
    <citation type="submission" date="2022-01" db="UniProtKB">
        <authorList>
            <consortium name="EnsemblMetazoa"/>
        </authorList>
    </citation>
    <scope>IDENTIFICATION</scope>
</reference>
<dbReference type="OMA" id="EKNTFNC"/>
<evidence type="ECO:0000256" key="2">
    <source>
        <dbReference type="SAM" id="Phobius"/>
    </source>
</evidence>
<keyword evidence="2" id="KW-1133">Transmembrane helix</keyword>
<evidence type="ECO:0000256" key="3">
    <source>
        <dbReference type="SAM" id="SignalP"/>
    </source>
</evidence>
<evidence type="ECO:0008006" key="6">
    <source>
        <dbReference type="Google" id="ProtNLM"/>
    </source>
</evidence>
<evidence type="ECO:0000313" key="4">
    <source>
        <dbReference type="EnsemblMetazoa" id="XP_014241354.1"/>
    </source>
</evidence>
<dbReference type="AlphaFoldDB" id="A0A8I6RDS5"/>
<dbReference type="KEGG" id="clec:106662064"/>
<feature type="compositionally biased region" description="Basic and acidic residues" evidence="1">
    <location>
        <begin position="78"/>
        <end position="89"/>
    </location>
</feature>
<dbReference type="Proteomes" id="UP000494040">
    <property type="component" value="Unassembled WGS sequence"/>
</dbReference>
<dbReference type="Pfam" id="PF07898">
    <property type="entry name" value="DUF1676"/>
    <property type="match status" value="1"/>
</dbReference>
<keyword evidence="2" id="KW-0472">Membrane</keyword>
<organism evidence="4 5">
    <name type="scientific">Cimex lectularius</name>
    <name type="common">Bed bug</name>
    <name type="synonym">Acanthia lectularia</name>
    <dbReference type="NCBI Taxonomy" id="79782"/>
    <lineage>
        <taxon>Eukaryota</taxon>
        <taxon>Metazoa</taxon>
        <taxon>Ecdysozoa</taxon>
        <taxon>Arthropoda</taxon>
        <taxon>Hexapoda</taxon>
        <taxon>Insecta</taxon>
        <taxon>Pterygota</taxon>
        <taxon>Neoptera</taxon>
        <taxon>Paraneoptera</taxon>
        <taxon>Hemiptera</taxon>
        <taxon>Heteroptera</taxon>
        <taxon>Panheteroptera</taxon>
        <taxon>Cimicomorpha</taxon>
        <taxon>Cimicidae</taxon>
        <taxon>Cimex</taxon>
    </lineage>
</organism>
<evidence type="ECO:0000313" key="5">
    <source>
        <dbReference type="Proteomes" id="UP000494040"/>
    </source>
</evidence>
<evidence type="ECO:0000256" key="1">
    <source>
        <dbReference type="SAM" id="MobiDB-lite"/>
    </source>
</evidence>
<dbReference type="GeneID" id="106662064"/>
<dbReference type="EnsemblMetazoa" id="XM_014385868.2">
    <property type="protein sequence ID" value="XP_014241354.1"/>
    <property type="gene ID" value="LOC106662064"/>
</dbReference>
<feature type="signal peptide" evidence="3">
    <location>
        <begin position="1"/>
        <end position="19"/>
    </location>
</feature>
<dbReference type="InterPro" id="IPR012464">
    <property type="entry name" value="DUF1676"/>
</dbReference>
<keyword evidence="5" id="KW-1185">Reference proteome</keyword>
<feature type="region of interest" description="Disordered" evidence="1">
    <location>
        <begin position="77"/>
        <end position="104"/>
    </location>
</feature>
<feature type="chain" id="PRO_5035238944" description="Osiris" evidence="3">
    <location>
        <begin position="20"/>
        <end position="238"/>
    </location>
</feature>
<protein>
    <recommendedName>
        <fullName evidence="6">Osiris</fullName>
    </recommendedName>
</protein>
<keyword evidence="2" id="KW-0812">Transmembrane</keyword>
<dbReference type="PANTHER" id="PTHR21879:SF14">
    <property type="entry name" value="OSIRIS 8"/>
    <property type="match status" value="1"/>
</dbReference>
<dbReference type="PANTHER" id="PTHR21879">
    <property type="entry name" value="FI03362P-RELATED-RELATED"/>
    <property type="match status" value="1"/>
</dbReference>
<keyword evidence="3" id="KW-0732">Signal</keyword>
<dbReference type="OrthoDB" id="6620280at2759"/>
<proteinExistence type="predicted"/>
<dbReference type="GO" id="GO:0016020">
    <property type="term" value="C:membrane"/>
    <property type="evidence" value="ECO:0007669"/>
    <property type="project" value="TreeGrafter"/>
</dbReference>
<name>A0A8I6RDS5_CIMLE</name>